<dbReference type="Pfam" id="PF04892">
    <property type="entry name" value="VanZ"/>
    <property type="match status" value="1"/>
</dbReference>
<evidence type="ECO:0000313" key="3">
    <source>
        <dbReference type="EMBL" id="MBU9725167.1"/>
    </source>
</evidence>
<feature type="transmembrane region" description="Helical" evidence="1">
    <location>
        <begin position="20"/>
        <end position="39"/>
    </location>
</feature>
<dbReference type="RefSeq" id="WP_238726280.1">
    <property type="nucleotide sequence ID" value="NZ_JAHQCX010000002.1"/>
</dbReference>
<dbReference type="InterPro" id="IPR053150">
    <property type="entry name" value="Teicoplanin_resist-assoc"/>
</dbReference>
<sequence length="191" mass="22090">MLTDTLTLVIKDVLNAFRYFPQGLLIGLLVAIFLLLFNIRRKKAQKNRIPIIKSILYTIYIIVVLYLTLFSREAGSRDTVNLTVFGTISATPRAYSYVIENILLFVPWGILLPLLFQRCRHPILCTMTGLAASLFIEITQLLTHRGFFQLDDLIMNTLGTFTGWFLYFVISAVFRYMRPTSKKKNKRSKRI</sequence>
<feature type="domain" description="VanZ-like" evidence="2">
    <location>
        <begin position="58"/>
        <end position="170"/>
    </location>
</feature>
<dbReference type="PANTHER" id="PTHR36834:SF1">
    <property type="entry name" value="INTEGRAL MEMBRANE PROTEIN"/>
    <property type="match status" value="1"/>
</dbReference>
<keyword evidence="1" id="KW-0472">Membrane</keyword>
<evidence type="ECO:0000256" key="1">
    <source>
        <dbReference type="SAM" id="Phobius"/>
    </source>
</evidence>
<feature type="transmembrane region" description="Helical" evidence="1">
    <location>
        <begin position="51"/>
        <end position="69"/>
    </location>
</feature>
<dbReference type="InterPro" id="IPR006976">
    <property type="entry name" value="VanZ-like"/>
</dbReference>
<accession>A0ABS6K3R5</accession>
<dbReference type="Proteomes" id="UP001314681">
    <property type="component" value="Unassembled WGS sequence"/>
</dbReference>
<dbReference type="PANTHER" id="PTHR36834">
    <property type="entry name" value="MEMBRANE PROTEIN-RELATED"/>
    <property type="match status" value="1"/>
</dbReference>
<name>A0ABS6K3R5_9FIRM</name>
<gene>
    <name evidence="3" type="ORF">KTH90_03980</name>
</gene>
<feature type="transmembrane region" description="Helical" evidence="1">
    <location>
        <begin position="154"/>
        <end position="177"/>
    </location>
</feature>
<protein>
    <submittedName>
        <fullName evidence="3">VanZ family protein</fullName>
    </submittedName>
</protein>
<feature type="transmembrane region" description="Helical" evidence="1">
    <location>
        <begin position="123"/>
        <end position="142"/>
    </location>
</feature>
<proteinExistence type="predicted"/>
<feature type="transmembrane region" description="Helical" evidence="1">
    <location>
        <begin position="94"/>
        <end position="116"/>
    </location>
</feature>
<dbReference type="EMBL" id="JAHQCX010000002">
    <property type="protein sequence ID" value="MBU9725167.1"/>
    <property type="molecule type" value="Genomic_DNA"/>
</dbReference>
<keyword evidence="1" id="KW-0812">Transmembrane</keyword>
<keyword evidence="4" id="KW-1185">Reference proteome</keyword>
<keyword evidence="1" id="KW-1133">Transmembrane helix</keyword>
<organism evidence="3 4">
    <name type="scientific">Diplocloster modestus</name>
    <dbReference type="NCBI Taxonomy" id="2850322"/>
    <lineage>
        <taxon>Bacteria</taxon>
        <taxon>Bacillati</taxon>
        <taxon>Bacillota</taxon>
        <taxon>Clostridia</taxon>
        <taxon>Lachnospirales</taxon>
        <taxon>Lachnospiraceae</taxon>
        <taxon>Diplocloster</taxon>
    </lineage>
</organism>
<evidence type="ECO:0000313" key="4">
    <source>
        <dbReference type="Proteomes" id="UP001314681"/>
    </source>
</evidence>
<reference evidence="3 4" key="1">
    <citation type="submission" date="2021-06" db="EMBL/GenBank/DDBJ databases">
        <title>Description of novel taxa of the family Lachnospiraceae.</title>
        <authorList>
            <person name="Chaplin A.V."/>
            <person name="Sokolova S.R."/>
            <person name="Pikina A.P."/>
            <person name="Korzhanova M."/>
            <person name="Belova V."/>
            <person name="Korostin D."/>
            <person name="Efimov B.A."/>
        </authorList>
    </citation>
    <scope>NUCLEOTIDE SEQUENCE [LARGE SCALE GENOMIC DNA]</scope>
    <source>
        <strain evidence="3 4">ASD4241</strain>
    </source>
</reference>
<comment type="caution">
    <text evidence="3">The sequence shown here is derived from an EMBL/GenBank/DDBJ whole genome shotgun (WGS) entry which is preliminary data.</text>
</comment>
<evidence type="ECO:0000259" key="2">
    <source>
        <dbReference type="Pfam" id="PF04892"/>
    </source>
</evidence>